<evidence type="ECO:0000256" key="2">
    <source>
        <dbReference type="ARBA" id="ARBA00022692"/>
    </source>
</evidence>
<protein>
    <submittedName>
        <fullName evidence="7">Transporter, Zip family</fullName>
    </submittedName>
    <submittedName>
        <fullName evidence="6">Zip family transporter</fullName>
    </submittedName>
</protein>
<keyword evidence="9" id="KW-1185">Reference proteome</keyword>
<feature type="transmembrane region" description="Helical" evidence="5">
    <location>
        <begin position="112"/>
        <end position="131"/>
    </location>
</feature>
<evidence type="ECO:0000256" key="3">
    <source>
        <dbReference type="ARBA" id="ARBA00022989"/>
    </source>
</evidence>
<dbReference type="GO" id="GO:0005385">
    <property type="term" value="F:zinc ion transmembrane transporter activity"/>
    <property type="evidence" value="ECO:0007669"/>
    <property type="project" value="TreeGrafter"/>
</dbReference>
<feature type="transmembrane region" description="Helical" evidence="5">
    <location>
        <begin position="137"/>
        <end position="158"/>
    </location>
</feature>
<keyword evidence="3 5" id="KW-1133">Transmembrane helix</keyword>
<proteinExistence type="predicted"/>
<keyword evidence="4 5" id="KW-0472">Membrane</keyword>
<dbReference type="EMBL" id="UASS01000020">
    <property type="protein sequence ID" value="SPX61407.1"/>
    <property type="molecule type" value="Genomic_DNA"/>
</dbReference>
<evidence type="ECO:0000256" key="4">
    <source>
        <dbReference type="ARBA" id="ARBA00023136"/>
    </source>
</evidence>
<keyword evidence="2 5" id="KW-0812">Transmembrane</keyword>
<dbReference type="Proteomes" id="UP000254033">
    <property type="component" value="Unassembled WGS sequence"/>
</dbReference>
<evidence type="ECO:0000313" key="10">
    <source>
        <dbReference type="Proteomes" id="UP000251942"/>
    </source>
</evidence>
<dbReference type="PATRIC" id="fig|453.4.peg.2366"/>
<evidence type="ECO:0000313" key="11">
    <source>
        <dbReference type="Proteomes" id="UP000254033"/>
    </source>
</evidence>
<comment type="subcellular location">
    <subcellularLocation>
        <location evidence="1">Membrane</location>
        <topology evidence="1">Multi-pass membrane protein</topology>
    </subcellularLocation>
</comment>
<feature type="transmembrane region" description="Helical" evidence="5">
    <location>
        <begin position="234"/>
        <end position="253"/>
    </location>
</feature>
<feature type="transmembrane region" description="Helical" evidence="5">
    <location>
        <begin position="73"/>
        <end position="92"/>
    </location>
</feature>
<feature type="transmembrane region" description="Helical" evidence="5">
    <location>
        <begin position="170"/>
        <end position="192"/>
    </location>
</feature>
<dbReference type="AlphaFoldDB" id="A0A0W0TL77"/>
<name>A0A0W0TL77_9GAMM</name>
<accession>A0A0W0TL77</accession>
<gene>
    <name evidence="6" type="ORF">Lfee_2162</name>
    <name evidence="8" type="ORF">NCTC11978_02436</name>
    <name evidence="7" type="ORF">NCTC12022_02147</name>
</gene>
<reference evidence="10 11" key="2">
    <citation type="submission" date="2018-06" db="EMBL/GenBank/DDBJ databases">
        <authorList>
            <consortium name="Pathogen Informatics"/>
            <person name="Doyle S."/>
        </authorList>
    </citation>
    <scope>NUCLEOTIDE SEQUENCE [LARGE SCALE GENOMIC DNA]</scope>
    <source>
        <strain evidence="8 11">NCTC11978</strain>
        <strain evidence="7 10">NCTC12022</strain>
    </source>
</reference>
<evidence type="ECO:0000256" key="5">
    <source>
        <dbReference type="SAM" id="Phobius"/>
    </source>
</evidence>
<dbReference type="PANTHER" id="PTHR11040:SF140">
    <property type="entry name" value="ZRT (ZRT), IRT- (IRT-) LIKE PROTEIN TRANSPORTER"/>
    <property type="match status" value="1"/>
</dbReference>
<evidence type="ECO:0000256" key="1">
    <source>
        <dbReference type="ARBA" id="ARBA00004141"/>
    </source>
</evidence>
<evidence type="ECO:0000313" key="9">
    <source>
        <dbReference type="Proteomes" id="UP000054698"/>
    </source>
</evidence>
<sequence>MAVATLKIIFALAIFIVILLAGWYPFKKRKQGKDEEHHVDFPIGETLATGVFLGAGLLHMLPESSSLFHEMGYHYPFAYIITGAVFLIFLWFEHLGKELYHHHDASHPAFAIMAWGMLSVHSIMLGAALGLNESNSMIIMLFLAIITHKWAESFAIAVQLTKSSLSRAQSLAFFISFSLMTPLGIFFGWYFGHGVETNSLFDPILIAASAGTFLYLGTLHGLERCVMVERCCNLRDFSFVIIGFLLMASVAIYV</sequence>
<evidence type="ECO:0000313" key="7">
    <source>
        <dbReference type="EMBL" id="SPX61407.1"/>
    </source>
</evidence>
<dbReference type="RefSeq" id="WP_255673117.1">
    <property type="nucleotide sequence ID" value="NZ_CAAAHT010000001.1"/>
</dbReference>
<organism evidence="6 9">
    <name type="scientific">Legionella feeleii</name>
    <dbReference type="NCBI Taxonomy" id="453"/>
    <lineage>
        <taxon>Bacteria</taxon>
        <taxon>Pseudomonadati</taxon>
        <taxon>Pseudomonadota</taxon>
        <taxon>Gammaproteobacteria</taxon>
        <taxon>Legionellales</taxon>
        <taxon>Legionellaceae</taxon>
        <taxon>Legionella</taxon>
    </lineage>
</organism>
<feature type="transmembrane region" description="Helical" evidence="5">
    <location>
        <begin position="38"/>
        <end position="61"/>
    </location>
</feature>
<dbReference type="Proteomes" id="UP000054698">
    <property type="component" value="Unassembled WGS sequence"/>
</dbReference>
<feature type="transmembrane region" description="Helical" evidence="5">
    <location>
        <begin position="204"/>
        <end position="222"/>
    </location>
</feature>
<evidence type="ECO:0000313" key="6">
    <source>
        <dbReference type="EMBL" id="KTC96364.1"/>
    </source>
</evidence>
<feature type="transmembrane region" description="Helical" evidence="5">
    <location>
        <begin position="6"/>
        <end position="26"/>
    </location>
</feature>
<dbReference type="EMBL" id="LNYB01000081">
    <property type="protein sequence ID" value="KTC96364.1"/>
    <property type="molecule type" value="Genomic_DNA"/>
</dbReference>
<dbReference type="Proteomes" id="UP000251942">
    <property type="component" value="Unassembled WGS sequence"/>
</dbReference>
<dbReference type="Pfam" id="PF02535">
    <property type="entry name" value="Zip"/>
    <property type="match status" value="2"/>
</dbReference>
<dbReference type="PANTHER" id="PTHR11040">
    <property type="entry name" value="ZINC/IRON TRANSPORTER"/>
    <property type="match status" value="1"/>
</dbReference>
<dbReference type="GO" id="GO:0016020">
    <property type="term" value="C:membrane"/>
    <property type="evidence" value="ECO:0007669"/>
    <property type="project" value="UniProtKB-SubCell"/>
</dbReference>
<dbReference type="InterPro" id="IPR003689">
    <property type="entry name" value="ZIP"/>
</dbReference>
<evidence type="ECO:0000313" key="8">
    <source>
        <dbReference type="EMBL" id="STX39242.1"/>
    </source>
</evidence>
<reference evidence="6 9" key="1">
    <citation type="submission" date="2015-11" db="EMBL/GenBank/DDBJ databases">
        <title>Genomic analysis of 38 Legionella species identifies large and diverse effector repertoires.</title>
        <authorList>
            <person name="Burstein D."/>
            <person name="Amaro F."/>
            <person name="Zusman T."/>
            <person name="Lifshitz Z."/>
            <person name="Cohen O."/>
            <person name="Gilbert J.A."/>
            <person name="Pupko T."/>
            <person name="Shuman H.A."/>
            <person name="Segal G."/>
        </authorList>
    </citation>
    <scope>NUCLEOTIDE SEQUENCE [LARGE SCALE GENOMIC DNA]</scope>
    <source>
        <strain evidence="6 9">WO-44C</strain>
    </source>
</reference>
<dbReference type="EMBL" id="UGNY01000001">
    <property type="protein sequence ID" value="STX39242.1"/>
    <property type="molecule type" value="Genomic_DNA"/>
</dbReference>
<dbReference type="STRING" id="453.Lfee_2162"/>